<organism evidence="2">
    <name type="scientific">Ditylum brightwellii</name>
    <dbReference type="NCBI Taxonomy" id="49249"/>
    <lineage>
        <taxon>Eukaryota</taxon>
        <taxon>Sar</taxon>
        <taxon>Stramenopiles</taxon>
        <taxon>Ochrophyta</taxon>
        <taxon>Bacillariophyta</taxon>
        <taxon>Mediophyceae</taxon>
        <taxon>Lithodesmiophycidae</taxon>
        <taxon>Lithodesmiales</taxon>
        <taxon>Lithodesmiaceae</taxon>
        <taxon>Ditylum</taxon>
    </lineage>
</organism>
<gene>
    <name evidence="2" type="ORF">DBRI1063_LOCUS15995</name>
</gene>
<dbReference type="AlphaFoldDB" id="A0A7S1ZIL6"/>
<accession>A0A7S1ZIL6</accession>
<feature type="region of interest" description="Disordered" evidence="1">
    <location>
        <begin position="287"/>
        <end position="318"/>
    </location>
</feature>
<feature type="compositionally biased region" description="Acidic residues" evidence="1">
    <location>
        <begin position="304"/>
        <end position="318"/>
    </location>
</feature>
<evidence type="ECO:0000313" key="2">
    <source>
        <dbReference type="EMBL" id="CAD9339873.1"/>
    </source>
</evidence>
<feature type="region of interest" description="Disordered" evidence="1">
    <location>
        <begin position="448"/>
        <end position="471"/>
    </location>
</feature>
<reference evidence="2" key="1">
    <citation type="submission" date="2021-01" db="EMBL/GenBank/DDBJ databases">
        <authorList>
            <person name="Corre E."/>
            <person name="Pelletier E."/>
            <person name="Niang G."/>
            <person name="Scheremetjew M."/>
            <person name="Finn R."/>
            <person name="Kale V."/>
            <person name="Holt S."/>
            <person name="Cochrane G."/>
            <person name="Meng A."/>
            <person name="Brown T."/>
            <person name="Cohen L."/>
        </authorList>
    </citation>
    <scope>NUCLEOTIDE SEQUENCE</scope>
    <source>
        <strain evidence="2">Pop2</strain>
    </source>
</reference>
<dbReference type="EMBL" id="HBGN01024996">
    <property type="protein sequence ID" value="CAD9339873.1"/>
    <property type="molecule type" value="Transcribed_RNA"/>
</dbReference>
<feature type="compositionally biased region" description="Low complexity" evidence="1">
    <location>
        <begin position="452"/>
        <end position="461"/>
    </location>
</feature>
<evidence type="ECO:0000256" key="1">
    <source>
        <dbReference type="SAM" id="MobiDB-lite"/>
    </source>
</evidence>
<sequence length="520" mass="59174">MPMIIMSREMAYAQYPPDDKPYLLSSAKQLDEDAEDEKKHTTEWLKEHPYPGLLSTFDAKVQWLGQIHKLYEDALEESFYSASAPEGHDVVSKVLLDKAPSTIWLEVFVSLSELRNVSSDAVDGDRFAAGVPKHGCVAYTGAQNWDAYKNWLLEQEKGKDLVLIGSIECNKEDKLIEKLQEFVKEMGLALLFRSPQEINEMQVRRACYEWGIHRIVGENLYCASEERPGCASYAIQINLKNGDSAAASKPDEVQFIQMLEEKEQASLQTEQPKTYLLVQRDDAVKKKQQLSTNDKKRKSSVSGEQDDDDGDEDDDDDEEAFPRTAEYFHVLWLPREYLHLNNQITSHFLDGEGEARCMQRRFQKGNTDTGNLKIEVLEKWLDHIKREMRSYRTKLCATLALTKAISLDTSWMEDNEFPEEVVKLISKNLAAYWRTILLRKDDDDLGIGLGGSSSSSPSDNDAQPDGQDMTMSESRKALLSLLSMFGKRLESADYEGKIKFNLKIGHSRQPKASSNKKQKV</sequence>
<protein>
    <submittedName>
        <fullName evidence="2">Uncharacterized protein</fullName>
    </submittedName>
</protein>
<proteinExistence type="predicted"/>
<name>A0A7S1ZIL6_9STRA</name>